<protein>
    <recommendedName>
        <fullName evidence="2">GST N-terminal domain-containing protein</fullName>
    </recommendedName>
</protein>
<dbReference type="PROSITE" id="PS50404">
    <property type="entry name" value="GST_NTER"/>
    <property type="match status" value="1"/>
</dbReference>
<dbReference type="InterPro" id="IPR040079">
    <property type="entry name" value="Glutathione_S-Trfase"/>
</dbReference>
<dbReference type="PANTHER" id="PTHR44051">
    <property type="entry name" value="GLUTATHIONE S-TRANSFERASE-RELATED"/>
    <property type="match status" value="1"/>
</dbReference>
<feature type="domain" description="GST N-terminal" evidence="2">
    <location>
        <begin position="7"/>
        <end position="84"/>
    </location>
</feature>
<comment type="similarity">
    <text evidence="1">Belongs to the GST superfamily.</text>
</comment>
<dbReference type="Proteomes" id="UP001610335">
    <property type="component" value="Unassembled WGS sequence"/>
</dbReference>
<dbReference type="Gene3D" id="1.20.1050.10">
    <property type="match status" value="1"/>
</dbReference>
<dbReference type="InterPro" id="IPR004045">
    <property type="entry name" value="Glutathione_S-Trfase_N"/>
</dbReference>
<dbReference type="SUPFAM" id="SSF47616">
    <property type="entry name" value="GST C-terminal domain-like"/>
    <property type="match status" value="1"/>
</dbReference>
<keyword evidence="4" id="KW-1185">Reference proteome</keyword>
<dbReference type="SUPFAM" id="SSF52833">
    <property type="entry name" value="Thioredoxin-like"/>
    <property type="match status" value="1"/>
</dbReference>
<evidence type="ECO:0000313" key="4">
    <source>
        <dbReference type="Proteomes" id="UP001610335"/>
    </source>
</evidence>
<organism evidence="3 4">
    <name type="scientific">Aspergillus cavernicola</name>
    <dbReference type="NCBI Taxonomy" id="176166"/>
    <lineage>
        <taxon>Eukaryota</taxon>
        <taxon>Fungi</taxon>
        <taxon>Dikarya</taxon>
        <taxon>Ascomycota</taxon>
        <taxon>Pezizomycotina</taxon>
        <taxon>Eurotiomycetes</taxon>
        <taxon>Eurotiomycetidae</taxon>
        <taxon>Eurotiales</taxon>
        <taxon>Aspergillaceae</taxon>
        <taxon>Aspergillus</taxon>
        <taxon>Aspergillus subgen. Nidulantes</taxon>
    </lineage>
</organism>
<gene>
    <name evidence="3" type="ORF">BDW59DRAFT_153587</name>
</gene>
<dbReference type="SFLD" id="SFLDS00019">
    <property type="entry name" value="Glutathione_Transferase_(cytos"/>
    <property type="match status" value="1"/>
</dbReference>
<evidence type="ECO:0000259" key="2">
    <source>
        <dbReference type="PROSITE" id="PS50404"/>
    </source>
</evidence>
<name>A0ABR4HK44_9EURO</name>
<dbReference type="Pfam" id="PF13410">
    <property type="entry name" value="GST_C_2"/>
    <property type="match status" value="1"/>
</dbReference>
<proteinExistence type="inferred from homology"/>
<accession>A0ABR4HK44</accession>
<dbReference type="Gene3D" id="3.40.30.10">
    <property type="entry name" value="Glutaredoxin"/>
    <property type="match status" value="1"/>
</dbReference>
<evidence type="ECO:0000313" key="3">
    <source>
        <dbReference type="EMBL" id="KAL2815858.1"/>
    </source>
</evidence>
<evidence type="ECO:0000256" key="1">
    <source>
        <dbReference type="ARBA" id="ARBA00007409"/>
    </source>
</evidence>
<dbReference type="InterPro" id="IPR036282">
    <property type="entry name" value="Glutathione-S-Trfase_C_sf"/>
</dbReference>
<dbReference type="Pfam" id="PF13409">
    <property type="entry name" value="GST_N_2"/>
    <property type="match status" value="1"/>
</dbReference>
<reference evidence="3 4" key="1">
    <citation type="submission" date="2024-07" db="EMBL/GenBank/DDBJ databases">
        <title>Section-level genome sequencing and comparative genomics of Aspergillus sections Usti and Cavernicolus.</title>
        <authorList>
            <consortium name="Lawrence Berkeley National Laboratory"/>
            <person name="Nybo J.L."/>
            <person name="Vesth T.C."/>
            <person name="Theobald S."/>
            <person name="Frisvad J.C."/>
            <person name="Larsen T.O."/>
            <person name="Kjaerboelling I."/>
            <person name="Rothschild-Mancinelli K."/>
            <person name="Lyhne E.K."/>
            <person name="Kogle M.E."/>
            <person name="Barry K."/>
            <person name="Clum A."/>
            <person name="Na H."/>
            <person name="Ledsgaard L."/>
            <person name="Lin J."/>
            <person name="Lipzen A."/>
            <person name="Kuo A."/>
            <person name="Riley R."/>
            <person name="Mondo S."/>
            <person name="LaButti K."/>
            <person name="Haridas S."/>
            <person name="Pangalinan J."/>
            <person name="Salamov A.A."/>
            <person name="Simmons B.A."/>
            <person name="Magnuson J.K."/>
            <person name="Chen J."/>
            <person name="Drula E."/>
            <person name="Henrissat B."/>
            <person name="Wiebenga A."/>
            <person name="Lubbers R.J."/>
            <person name="Gomes A.C."/>
            <person name="Makela M.R."/>
            <person name="Stajich J."/>
            <person name="Grigoriev I.V."/>
            <person name="Mortensen U.H."/>
            <person name="De vries R.P."/>
            <person name="Baker S.E."/>
            <person name="Andersen M.R."/>
        </authorList>
    </citation>
    <scope>NUCLEOTIDE SEQUENCE [LARGE SCALE GENOMIC DNA]</scope>
    <source>
        <strain evidence="3 4">CBS 600.67</strain>
    </source>
</reference>
<dbReference type="PANTHER" id="PTHR44051:SF8">
    <property type="entry name" value="GLUTATHIONE S-TRANSFERASE GSTA"/>
    <property type="match status" value="1"/>
</dbReference>
<dbReference type="InterPro" id="IPR036249">
    <property type="entry name" value="Thioredoxin-like_sf"/>
</dbReference>
<sequence length="262" mass="30443">MSSKPDYHLIGLYTRYSSWTARVEAVLEYFQIPYTSEFITLDKAPTISPSARVPILTTSTPLNLTITDSLSIAEFLADQNPHLHLWPRDAKLRALARSAAAEMHSGFGTLRNTFHTNFVARYTGEIPVTADARKEIRRVLAIWDSSRRVTRERLLEIDHDDHDDVDEGFLFGRFSIADAFFWPVLWRFRTYNLPLDEASPEALKWMETMWNNPAMKRLVHGFYRQAERPETRIEQYENIFQGDGVQCEMFSEDWEFTAAALR</sequence>
<dbReference type="EMBL" id="JBFXLS010000107">
    <property type="protein sequence ID" value="KAL2815858.1"/>
    <property type="molecule type" value="Genomic_DNA"/>
</dbReference>
<comment type="caution">
    <text evidence="3">The sequence shown here is derived from an EMBL/GenBank/DDBJ whole genome shotgun (WGS) entry which is preliminary data.</text>
</comment>